<proteinExistence type="predicted"/>
<dbReference type="Proteomes" id="UP001151760">
    <property type="component" value="Unassembled WGS sequence"/>
</dbReference>
<evidence type="ECO:0000313" key="1">
    <source>
        <dbReference type="EMBL" id="GJT88931.1"/>
    </source>
</evidence>
<name>A0ABQ5HNC2_9ASTR</name>
<evidence type="ECO:0000313" key="2">
    <source>
        <dbReference type="Proteomes" id="UP001151760"/>
    </source>
</evidence>
<reference evidence="1" key="1">
    <citation type="journal article" date="2022" name="Int. J. Mol. Sci.">
        <title>Draft Genome of Tanacetum Coccineum: Genomic Comparison of Closely Related Tanacetum-Family Plants.</title>
        <authorList>
            <person name="Yamashiro T."/>
            <person name="Shiraishi A."/>
            <person name="Nakayama K."/>
            <person name="Satake H."/>
        </authorList>
    </citation>
    <scope>NUCLEOTIDE SEQUENCE</scope>
</reference>
<dbReference type="EMBL" id="BQNB010019776">
    <property type="protein sequence ID" value="GJT88931.1"/>
    <property type="molecule type" value="Genomic_DNA"/>
</dbReference>
<gene>
    <name evidence="1" type="ORF">Tco_1070648</name>
</gene>
<comment type="caution">
    <text evidence="1">The sequence shown here is derived from an EMBL/GenBank/DDBJ whole genome shotgun (WGS) entry which is preliminary data.</text>
</comment>
<organism evidence="1 2">
    <name type="scientific">Tanacetum coccineum</name>
    <dbReference type="NCBI Taxonomy" id="301880"/>
    <lineage>
        <taxon>Eukaryota</taxon>
        <taxon>Viridiplantae</taxon>
        <taxon>Streptophyta</taxon>
        <taxon>Embryophyta</taxon>
        <taxon>Tracheophyta</taxon>
        <taxon>Spermatophyta</taxon>
        <taxon>Magnoliopsida</taxon>
        <taxon>eudicotyledons</taxon>
        <taxon>Gunneridae</taxon>
        <taxon>Pentapetalae</taxon>
        <taxon>asterids</taxon>
        <taxon>campanulids</taxon>
        <taxon>Asterales</taxon>
        <taxon>Asteraceae</taxon>
        <taxon>Asteroideae</taxon>
        <taxon>Anthemideae</taxon>
        <taxon>Anthemidinae</taxon>
        <taxon>Tanacetum</taxon>
    </lineage>
</organism>
<sequence>MLHPTIGASKKLVAPEKKGLSSYEKVQQLYSRLKQWQHGQIIHENDARKYNVKVKLKYTRSPRKKVVPPGYHDVKDLHKGVFRAAQKLQPLGVL</sequence>
<accession>A0ABQ5HNC2</accession>
<evidence type="ECO:0008006" key="3">
    <source>
        <dbReference type="Google" id="ProtNLM"/>
    </source>
</evidence>
<reference evidence="1" key="2">
    <citation type="submission" date="2022-01" db="EMBL/GenBank/DDBJ databases">
        <authorList>
            <person name="Yamashiro T."/>
            <person name="Shiraishi A."/>
            <person name="Satake H."/>
            <person name="Nakayama K."/>
        </authorList>
    </citation>
    <scope>NUCLEOTIDE SEQUENCE</scope>
</reference>
<keyword evidence="2" id="KW-1185">Reference proteome</keyword>
<protein>
    <recommendedName>
        <fullName evidence="3">Reverse transcriptase</fullName>
    </recommendedName>
</protein>